<reference evidence="5" key="1">
    <citation type="journal article" date="2019" name="Int. J. Syst. Evol. Microbiol.">
        <title>The Global Catalogue of Microorganisms (GCM) 10K type strain sequencing project: providing services to taxonomists for standard genome sequencing and annotation.</title>
        <authorList>
            <consortium name="The Broad Institute Genomics Platform"/>
            <consortium name="The Broad Institute Genome Sequencing Center for Infectious Disease"/>
            <person name="Wu L."/>
            <person name="Ma J."/>
        </authorList>
    </citation>
    <scope>NUCLEOTIDE SEQUENCE [LARGE SCALE GENOMIC DNA]</scope>
    <source>
        <strain evidence="5">JCM 18081</strain>
    </source>
</reference>
<evidence type="ECO:0000313" key="4">
    <source>
        <dbReference type="EMBL" id="GAA4806239.1"/>
    </source>
</evidence>
<comment type="caution">
    <text evidence="4">The sequence shown here is derived from an EMBL/GenBank/DDBJ whole genome shotgun (WGS) entry which is preliminary data.</text>
</comment>
<dbReference type="EMBL" id="BAABIG010000039">
    <property type="protein sequence ID" value="GAA4806239.1"/>
    <property type="molecule type" value="Genomic_DNA"/>
</dbReference>
<protein>
    <recommendedName>
        <fullName evidence="3">Histidine kinase/HSP90-like ATPase domain-containing protein</fullName>
    </recommendedName>
</protein>
<evidence type="ECO:0000256" key="1">
    <source>
        <dbReference type="ARBA" id="ARBA00022527"/>
    </source>
</evidence>
<evidence type="ECO:0000313" key="5">
    <source>
        <dbReference type="Proteomes" id="UP001501265"/>
    </source>
</evidence>
<feature type="domain" description="Histidine kinase/HSP90-like ATPase" evidence="3">
    <location>
        <begin position="4"/>
        <end position="110"/>
    </location>
</feature>
<gene>
    <name evidence="4" type="ORF">GCM10023220_40200</name>
</gene>
<dbReference type="InterPro" id="IPR003594">
    <property type="entry name" value="HATPase_dom"/>
</dbReference>
<dbReference type="Pfam" id="PF13581">
    <property type="entry name" value="HATPase_c_2"/>
    <property type="match status" value="1"/>
</dbReference>
<feature type="region of interest" description="Disordered" evidence="2">
    <location>
        <begin position="66"/>
        <end position="90"/>
    </location>
</feature>
<dbReference type="Gene3D" id="3.30.565.10">
    <property type="entry name" value="Histidine kinase-like ATPase, C-terminal domain"/>
    <property type="match status" value="1"/>
</dbReference>
<keyword evidence="1" id="KW-0418">Kinase</keyword>
<dbReference type="InterPro" id="IPR050267">
    <property type="entry name" value="Anti-sigma-factor_SerPK"/>
</dbReference>
<keyword evidence="5" id="KW-1185">Reference proteome</keyword>
<dbReference type="RefSeq" id="WP_345621230.1">
    <property type="nucleotide sequence ID" value="NZ_BAABIG010000039.1"/>
</dbReference>
<evidence type="ECO:0000256" key="2">
    <source>
        <dbReference type="SAM" id="MobiDB-lite"/>
    </source>
</evidence>
<accession>A0ABP9C822</accession>
<dbReference type="PANTHER" id="PTHR35526:SF3">
    <property type="entry name" value="ANTI-SIGMA-F FACTOR RSBW"/>
    <property type="match status" value="1"/>
</dbReference>
<dbReference type="CDD" id="cd16936">
    <property type="entry name" value="HATPase_RsbW-like"/>
    <property type="match status" value="1"/>
</dbReference>
<keyword evidence="1" id="KW-0723">Serine/threonine-protein kinase</keyword>
<proteinExistence type="predicted"/>
<organism evidence="4 5">
    <name type="scientific">Streptomyces ziwulingensis</name>
    <dbReference type="NCBI Taxonomy" id="1045501"/>
    <lineage>
        <taxon>Bacteria</taxon>
        <taxon>Bacillati</taxon>
        <taxon>Actinomycetota</taxon>
        <taxon>Actinomycetes</taxon>
        <taxon>Kitasatosporales</taxon>
        <taxon>Streptomycetaceae</taxon>
        <taxon>Streptomyces</taxon>
    </lineage>
</organism>
<dbReference type="InterPro" id="IPR036890">
    <property type="entry name" value="HATPase_C_sf"/>
</dbReference>
<dbReference type="PANTHER" id="PTHR35526">
    <property type="entry name" value="ANTI-SIGMA-F FACTOR RSBW-RELATED"/>
    <property type="match status" value="1"/>
</dbReference>
<evidence type="ECO:0000259" key="3">
    <source>
        <dbReference type="Pfam" id="PF13581"/>
    </source>
</evidence>
<keyword evidence="1" id="KW-0808">Transferase</keyword>
<dbReference type="SUPFAM" id="SSF55874">
    <property type="entry name" value="ATPase domain of HSP90 chaperone/DNA topoisomerase II/histidine kinase"/>
    <property type="match status" value="1"/>
</dbReference>
<name>A0ABP9C822_9ACTN</name>
<sequence length="121" mass="13151">MAVAPEPVRVAQVRRITVALLRYWHVPAPLVQDVVTVVSELVTNAIPHGCGTVSLRFRQTGGELLVQTTDGNPAPARLRPPTADDERGRGPHLVACLSRDWGVSADGRTTWALFRTFSGRS</sequence>
<dbReference type="Proteomes" id="UP001501265">
    <property type="component" value="Unassembled WGS sequence"/>
</dbReference>